<evidence type="ECO:0000313" key="1">
    <source>
        <dbReference type="EMBL" id="NJP13168.1"/>
    </source>
</evidence>
<gene>
    <name evidence="1" type="ORF">HCJ95_02405</name>
</gene>
<evidence type="ECO:0000313" key="2">
    <source>
        <dbReference type="Proteomes" id="UP000635996"/>
    </source>
</evidence>
<proteinExistence type="predicted"/>
<name>A0ABX0YKZ5_STRTL</name>
<comment type="caution">
    <text evidence="1">The sequence shown here is derived from an EMBL/GenBank/DDBJ whole genome shotgun (WGS) entry which is preliminary data.</text>
</comment>
<sequence>MSEEGATLLPGEEQSAAVPLDVAQACDAVGRTRLSVTGSRSGHKVFSCTVTPDETEPKRGGLPSS</sequence>
<protein>
    <submittedName>
        <fullName evidence="1">Uncharacterized protein</fullName>
    </submittedName>
</protein>
<reference evidence="1 2" key="1">
    <citation type="submission" date="2020-03" db="EMBL/GenBank/DDBJ databases">
        <title>WGS of actinomycetes isolated from Thailand.</title>
        <authorList>
            <person name="Thawai C."/>
        </authorList>
    </citation>
    <scope>NUCLEOTIDE SEQUENCE [LARGE SCALE GENOMIC DNA]</scope>
    <source>
        <strain evidence="1 2">NBRC 13905</strain>
    </source>
</reference>
<accession>A0ABX0YKZ5</accession>
<dbReference type="Proteomes" id="UP000635996">
    <property type="component" value="Unassembled WGS sequence"/>
</dbReference>
<keyword evidence="2" id="KW-1185">Reference proteome</keyword>
<dbReference type="EMBL" id="JAATEL010000002">
    <property type="protein sequence ID" value="NJP13168.1"/>
    <property type="molecule type" value="Genomic_DNA"/>
</dbReference>
<dbReference type="RefSeq" id="WP_168130793.1">
    <property type="nucleotide sequence ID" value="NZ_BMVZ01000004.1"/>
</dbReference>
<organism evidence="1 2">
    <name type="scientific">Streptomyces thermoviolaceus subsp. thermoviolaceus</name>
    <dbReference type="NCBI Taxonomy" id="66860"/>
    <lineage>
        <taxon>Bacteria</taxon>
        <taxon>Bacillati</taxon>
        <taxon>Actinomycetota</taxon>
        <taxon>Actinomycetes</taxon>
        <taxon>Kitasatosporales</taxon>
        <taxon>Streptomycetaceae</taxon>
        <taxon>Streptomyces</taxon>
    </lineage>
</organism>